<comment type="similarity">
    <text evidence="1">Belongs to the universal stress protein A family.</text>
</comment>
<dbReference type="EMBL" id="BARV01043122">
    <property type="protein sequence ID" value="GAI54028.1"/>
    <property type="molecule type" value="Genomic_DNA"/>
</dbReference>
<protein>
    <recommendedName>
        <fullName evidence="2">UspA domain-containing protein</fullName>
    </recommendedName>
</protein>
<feature type="non-terminal residue" evidence="3">
    <location>
        <position position="1"/>
    </location>
</feature>
<dbReference type="CDD" id="cd00293">
    <property type="entry name" value="USP-like"/>
    <property type="match status" value="1"/>
</dbReference>
<feature type="non-terminal residue" evidence="3">
    <location>
        <position position="117"/>
    </location>
</feature>
<evidence type="ECO:0000259" key="2">
    <source>
        <dbReference type="Pfam" id="PF00582"/>
    </source>
</evidence>
<dbReference type="PANTHER" id="PTHR46268">
    <property type="entry name" value="STRESS RESPONSE PROTEIN NHAX"/>
    <property type="match status" value="1"/>
</dbReference>
<proteinExistence type="inferred from homology"/>
<comment type="caution">
    <text evidence="3">The sequence shown here is derived from an EMBL/GenBank/DDBJ whole genome shotgun (WGS) entry which is preliminary data.</text>
</comment>
<name>X1PDX4_9ZZZZ</name>
<reference evidence="3" key="1">
    <citation type="journal article" date="2014" name="Front. Microbiol.">
        <title>High frequency of phylogenetically diverse reductive dehalogenase-homologous genes in deep subseafloor sedimentary metagenomes.</title>
        <authorList>
            <person name="Kawai M."/>
            <person name="Futagami T."/>
            <person name="Toyoda A."/>
            <person name="Takaki Y."/>
            <person name="Nishi S."/>
            <person name="Hori S."/>
            <person name="Arai W."/>
            <person name="Tsubouchi T."/>
            <person name="Morono Y."/>
            <person name="Uchiyama I."/>
            <person name="Ito T."/>
            <person name="Fujiyama A."/>
            <person name="Inagaki F."/>
            <person name="Takami H."/>
        </authorList>
    </citation>
    <scope>NUCLEOTIDE SEQUENCE</scope>
    <source>
        <strain evidence="3">Expedition CK06-06</strain>
    </source>
</reference>
<dbReference type="Gene3D" id="3.40.50.12370">
    <property type="match status" value="1"/>
</dbReference>
<feature type="domain" description="UspA" evidence="2">
    <location>
        <begin position="7"/>
        <end position="73"/>
    </location>
</feature>
<gene>
    <name evidence="3" type="ORF">S06H3_64522</name>
</gene>
<accession>X1PDX4</accession>
<sequence>ESFAQVVAKKSGVKVNTLVERGKLLDKIIEVSERPGYKFIVVGTTTLKDLKHRIIGSNALRIVRNAKCPVITTREKYHKKCDNIILPLDMTKETIEKVSKAVQFAKLFDSKIHAVSV</sequence>
<dbReference type="SUPFAM" id="SSF52402">
    <property type="entry name" value="Adenine nucleotide alpha hydrolases-like"/>
    <property type="match status" value="1"/>
</dbReference>
<organism evidence="3">
    <name type="scientific">marine sediment metagenome</name>
    <dbReference type="NCBI Taxonomy" id="412755"/>
    <lineage>
        <taxon>unclassified sequences</taxon>
        <taxon>metagenomes</taxon>
        <taxon>ecological metagenomes</taxon>
    </lineage>
</organism>
<evidence type="ECO:0000256" key="1">
    <source>
        <dbReference type="ARBA" id="ARBA00008791"/>
    </source>
</evidence>
<evidence type="ECO:0000313" key="3">
    <source>
        <dbReference type="EMBL" id="GAI54028.1"/>
    </source>
</evidence>
<dbReference type="Pfam" id="PF00582">
    <property type="entry name" value="Usp"/>
    <property type="match status" value="1"/>
</dbReference>
<dbReference type="AlphaFoldDB" id="X1PDX4"/>
<dbReference type="PANTHER" id="PTHR46268:SF6">
    <property type="entry name" value="UNIVERSAL STRESS PROTEIN UP12"/>
    <property type="match status" value="1"/>
</dbReference>
<dbReference type="InterPro" id="IPR006016">
    <property type="entry name" value="UspA"/>
</dbReference>